<keyword evidence="1" id="KW-0863">Zinc-finger</keyword>
<dbReference type="InterPro" id="IPR031052">
    <property type="entry name" value="FHY3/FAR1"/>
</dbReference>
<keyword evidence="5" id="KW-1185">Reference proteome</keyword>
<protein>
    <recommendedName>
        <fullName evidence="1">Protein FAR1-RELATED SEQUENCE</fullName>
    </recommendedName>
</protein>
<feature type="region of interest" description="Disordered" evidence="2">
    <location>
        <begin position="307"/>
        <end position="329"/>
    </location>
</feature>
<proteinExistence type="inferred from homology"/>
<keyword evidence="1" id="KW-0479">Metal-binding</keyword>
<feature type="domain" description="FAR1" evidence="3">
    <location>
        <begin position="51"/>
        <end position="162"/>
    </location>
</feature>
<feature type="region of interest" description="Disordered" evidence="2">
    <location>
        <begin position="103"/>
        <end position="130"/>
    </location>
</feature>
<dbReference type="PANTHER" id="PTHR31669:SF306">
    <property type="entry name" value="PROTEIN FAR1-RELATED SEQUENCE"/>
    <property type="match status" value="1"/>
</dbReference>
<comment type="similarity">
    <text evidence="1">Belongs to the FHY3/FAR1 family.</text>
</comment>
<dbReference type="GO" id="GO:0008270">
    <property type="term" value="F:zinc ion binding"/>
    <property type="evidence" value="ECO:0007669"/>
    <property type="project" value="UniProtKB-UniRule"/>
</dbReference>
<evidence type="ECO:0000313" key="5">
    <source>
        <dbReference type="Proteomes" id="UP000249390"/>
    </source>
</evidence>
<dbReference type="Proteomes" id="UP000249390">
    <property type="component" value="Unassembled WGS sequence"/>
</dbReference>
<keyword evidence="1" id="KW-0862">Zinc</keyword>
<dbReference type="GO" id="GO:0005634">
    <property type="term" value="C:nucleus"/>
    <property type="evidence" value="ECO:0007669"/>
    <property type="project" value="UniProtKB-SubCell"/>
</dbReference>
<dbReference type="AlphaFoldDB" id="A0A328DUM9"/>
<comment type="subcellular location">
    <subcellularLocation>
        <location evidence="1">Nucleus</location>
    </subcellularLocation>
</comment>
<evidence type="ECO:0000313" key="4">
    <source>
        <dbReference type="EMBL" id="RAL47811.1"/>
    </source>
</evidence>
<comment type="caution">
    <text evidence="4">The sequence shown here is derived from an EMBL/GenBank/DDBJ whole genome shotgun (WGS) entry which is preliminary data.</text>
</comment>
<comment type="function">
    <text evidence="1">Putative transcription activator involved in regulating light control of development.</text>
</comment>
<dbReference type="PANTHER" id="PTHR31669">
    <property type="entry name" value="PROTEIN FAR1-RELATED SEQUENCE 10-RELATED"/>
    <property type="match status" value="1"/>
</dbReference>
<evidence type="ECO:0000256" key="1">
    <source>
        <dbReference type="RuleBase" id="RU367018"/>
    </source>
</evidence>
<accession>A0A328DUM9</accession>
<evidence type="ECO:0000259" key="3">
    <source>
        <dbReference type="Pfam" id="PF03101"/>
    </source>
</evidence>
<reference evidence="4 5" key="1">
    <citation type="submission" date="2018-06" db="EMBL/GenBank/DDBJ databases">
        <title>The Genome of Cuscuta australis (Dodder) Provides Insight into the Evolution of Plant Parasitism.</title>
        <authorList>
            <person name="Liu H."/>
        </authorList>
    </citation>
    <scope>NUCLEOTIDE SEQUENCE [LARGE SCALE GENOMIC DNA]</scope>
    <source>
        <strain evidence="5">cv. Yunnan</strain>
        <tissue evidence="4">Vines</tissue>
    </source>
</reference>
<evidence type="ECO:0000256" key="2">
    <source>
        <dbReference type="SAM" id="MobiDB-lite"/>
    </source>
</evidence>
<name>A0A328DUM9_9ASTE</name>
<dbReference type="GO" id="GO:0006355">
    <property type="term" value="P:regulation of DNA-templated transcription"/>
    <property type="evidence" value="ECO:0007669"/>
    <property type="project" value="UniProtKB-UniRule"/>
</dbReference>
<keyword evidence="1" id="KW-0539">Nucleus</keyword>
<organism evidence="4 5">
    <name type="scientific">Cuscuta australis</name>
    <dbReference type="NCBI Taxonomy" id="267555"/>
    <lineage>
        <taxon>Eukaryota</taxon>
        <taxon>Viridiplantae</taxon>
        <taxon>Streptophyta</taxon>
        <taxon>Embryophyta</taxon>
        <taxon>Tracheophyta</taxon>
        <taxon>Spermatophyta</taxon>
        <taxon>Magnoliopsida</taxon>
        <taxon>eudicotyledons</taxon>
        <taxon>Gunneridae</taxon>
        <taxon>Pentapetalae</taxon>
        <taxon>asterids</taxon>
        <taxon>lamiids</taxon>
        <taxon>Solanales</taxon>
        <taxon>Convolvulaceae</taxon>
        <taxon>Cuscuteae</taxon>
        <taxon>Cuscuta</taxon>
        <taxon>Cuscuta subgen. Grammica</taxon>
        <taxon>Cuscuta sect. Cleistogrammica</taxon>
    </lineage>
</organism>
<gene>
    <name evidence="4" type="ORF">DM860_011396</name>
</gene>
<dbReference type="EMBL" id="NQVE01000110">
    <property type="protein sequence ID" value="RAL47811.1"/>
    <property type="molecule type" value="Genomic_DNA"/>
</dbReference>
<sequence length="369" mass="42198">MQMESYSIDSSFLQTPSFASITLGNWVPNVPDNLKIKIGQVFSSFVECQAFYNQYARESGFSIRCGSSSKSRNGDKTWKTYVCSKEGFRKQPKTGLEVITHPQEQDPLSGQYPLSEESINSKQPKRKKRAETREGCRARILVVSCEEGCKIVQFEESHVHPMHAIDTQRDNEYKQQNASLTSNPVLRTKLPLERHAREVYTHTNFYLFQEEFWNGLCYCGIQGMESVDGQTMTTVRDNRGAKGKLYNVRYRRDYEKLKVILESTTSLEHQLTDMGPTVGNDKRKDLETYFGCKVPDRVEIHPPTIGVTKGRKKSIKSGVEKGQEKQKHTRRCRSCNKMTMHDSRNCPLKNNRGPKAQLSVEFGSLVVNL</sequence>
<dbReference type="InterPro" id="IPR004330">
    <property type="entry name" value="FAR1_DNA_bnd_dom"/>
</dbReference>
<dbReference type="Pfam" id="PF03101">
    <property type="entry name" value="FAR1"/>
    <property type="match status" value="1"/>
</dbReference>